<accession>A0ABN3VDN4</accession>
<dbReference type="PANTHER" id="PTHR35908">
    <property type="entry name" value="HYPOTHETICAL FUSION PROTEIN"/>
    <property type="match status" value="1"/>
</dbReference>
<dbReference type="Gene3D" id="3.10.180.10">
    <property type="entry name" value="2,3-Dihydroxybiphenyl 1,2-Dioxygenase, domain 1"/>
    <property type="match status" value="1"/>
</dbReference>
<organism evidence="2 3">
    <name type="scientific">Saccharopolyspora taberi</name>
    <dbReference type="NCBI Taxonomy" id="60895"/>
    <lineage>
        <taxon>Bacteria</taxon>
        <taxon>Bacillati</taxon>
        <taxon>Actinomycetota</taxon>
        <taxon>Actinomycetes</taxon>
        <taxon>Pseudonocardiales</taxon>
        <taxon>Pseudonocardiaceae</taxon>
        <taxon>Saccharopolyspora</taxon>
    </lineage>
</organism>
<dbReference type="Proteomes" id="UP001500979">
    <property type="component" value="Unassembled WGS sequence"/>
</dbReference>
<name>A0ABN3VDN4_9PSEU</name>
<dbReference type="InterPro" id="IPR041581">
    <property type="entry name" value="Glyoxalase_6"/>
</dbReference>
<proteinExistence type="predicted"/>
<evidence type="ECO:0000313" key="2">
    <source>
        <dbReference type="EMBL" id="GAA2795167.1"/>
    </source>
</evidence>
<dbReference type="RefSeq" id="WP_344680541.1">
    <property type="nucleotide sequence ID" value="NZ_BAAAUX010000014.1"/>
</dbReference>
<feature type="domain" description="Glyoxalase-like" evidence="1">
    <location>
        <begin position="12"/>
        <end position="117"/>
    </location>
</feature>
<protein>
    <submittedName>
        <fullName evidence="2">VOC family protein</fullName>
    </submittedName>
</protein>
<dbReference type="InterPro" id="IPR029068">
    <property type="entry name" value="Glyas_Bleomycin-R_OHBP_Dase"/>
</dbReference>
<sequence>MDKPPEVRFAGVSLDCADPDELAAFYIGLLGGRLLRRDEDSAGVQVPGLLMVMQRVADYRKPVWPGASIVHLDLTAGDSLAEAEQRALALGATAAEHQPDERWRVLLDPAGHPFCITTVAPPPEVLRSTFGF</sequence>
<dbReference type="EMBL" id="BAAAUX010000014">
    <property type="protein sequence ID" value="GAA2795167.1"/>
    <property type="molecule type" value="Genomic_DNA"/>
</dbReference>
<evidence type="ECO:0000313" key="3">
    <source>
        <dbReference type="Proteomes" id="UP001500979"/>
    </source>
</evidence>
<dbReference type="CDD" id="cd06587">
    <property type="entry name" value="VOC"/>
    <property type="match status" value="1"/>
</dbReference>
<dbReference type="SUPFAM" id="SSF54593">
    <property type="entry name" value="Glyoxalase/Bleomycin resistance protein/Dihydroxybiphenyl dioxygenase"/>
    <property type="match status" value="1"/>
</dbReference>
<keyword evidence="3" id="KW-1185">Reference proteome</keyword>
<dbReference type="Pfam" id="PF18029">
    <property type="entry name" value="Glyoxalase_6"/>
    <property type="match status" value="1"/>
</dbReference>
<dbReference type="PANTHER" id="PTHR35908:SF1">
    <property type="entry name" value="CONSERVED PROTEIN"/>
    <property type="match status" value="1"/>
</dbReference>
<reference evidence="2 3" key="1">
    <citation type="journal article" date="2019" name="Int. J. Syst. Evol. Microbiol.">
        <title>The Global Catalogue of Microorganisms (GCM) 10K type strain sequencing project: providing services to taxonomists for standard genome sequencing and annotation.</title>
        <authorList>
            <consortium name="The Broad Institute Genomics Platform"/>
            <consortium name="The Broad Institute Genome Sequencing Center for Infectious Disease"/>
            <person name="Wu L."/>
            <person name="Ma J."/>
        </authorList>
    </citation>
    <scope>NUCLEOTIDE SEQUENCE [LARGE SCALE GENOMIC DNA]</scope>
    <source>
        <strain evidence="2 3">JCM 9383</strain>
    </source>
</reference>
<evidence type="ECO:0000259" key="1">
    <source>
        <dbReference type="Pfam" id="PF18029"/>
    </source>
</evidence>
<gene>
    <name evidence="2" type="ORF">GCM10010470_32690</name>
</gene>
<comment type="caution">
    <text evidence="2">The sequence shown here is derived from an EMBL/GenBank/DDBJ whole genome shotgun (WGS) entry which is preliminary data.</text>
</comment>